<name>A0A934R2M8_9BACT</name>
<evidence type="ECO:0000313" key="1">
    <source>
        <dbReference type="EMBL" id="MBK1815161.1"/>
    </source>
</evidence>
<comment type="caution">
    <text evidence="1">The sequence shown here is derived from an EMBL/GenBank/DDBJ whole genome shotgun (WGS) entry which is preliminary data.</text>
</comment>
<reference evidence="1" key="1">
    <citation type="submission" date="2021-01" db="EMBL/GenBank/DDBJ databases">
        <title>Modified the classification status of verrucomicrobia.</title>
        <authorList>
            <person name="Feng X."/>
        </authorList>
    </citation>
    <scope>NUCLEOTIDE SEQUENCE</scope>
    <source>
        <strain evidence="1">JCM 18052</strain>
    </source>
</reference>
<accession>A0A934R2M8</accession>
<evidence type="ECO:0008006" key="3">
    <source>
        <dbReference type="Google" id="ProtNLM"/>
    </source>
</evidence>
<gene>
    <name evidence="1" type="ORF">JIN84_06030</name>
</gene>
<dbReference type="RefSeq" id="WP_200350131.1">
    <property type="nucleotide sequence ID" value="NZ_BAABHZ010000005.1"/>
</dbReference>
<protein>
    <recommendedName>
        <fullName evidence="3">Holin</fullName>
    </recommendedName>
</protein>
<sequence>MHPEFLKSMAGFLGAGVSFFATYFADAVPTSLQTGFEGVTSLSVIGCLIYAIKHLNTERTEERRLREMDRERWEAKWAEEHADNIAAREKDREVREKFATAVGDLARAVNPDAADRREE</sequence>
<dbReference type="Proteomes" id="UP000600139">
    <property type="component" value="Unassembled WGS sequence"/>
</dbReference>
<evidence type="ECO:0000313" key="2">
    <source>
        <dbReference type="Proteomes" id="UP000600139"/>
    </source>
</evidence>
<proteinExistence type="predicted"/>
<organism evidence="1 2">
    <name type="scientific">Luteolibacter yonseiensis</name>
    <dbReference type="NCBI Taxonomy" id="1144680"/>
    <lineage>
        <taxon>Bacteria</taxon>
        <taxon>Pseudomonadati</taxon>
        <taxon>Verrucomicrobiota</taxon>
        <taxon>Verrucomicrobiia</taxon>
        <taxon>Verrucomicrobiales</taxon>
        <taxon>Verrucomicrobiaceae</taxon>
        <taxon>Luteolibacter</taxon>
    </lineage>
</organism>
<dbReference type="AlphaFoldDB" id="A0A934R2M8"/>
<keyword evidence="2" id="KW-1185">Reference proteome</keyword>
<dbReference type="EMBL" id="JAENIK010000005">
    <property type="protein sequence ID" value="MBK1815161.1"/>
    <property type="molecule type" value="Genomic_DNA"/>
</dbReference>